<keyword evidence="3" id="KW-1185">Reference proteome</keyword>
<evidence type="ECO:0000313" key="2">
    <source>
        <dbReference type="EMBL" id="KDO21524.1"/>
    </source>
</evidence>
<organism evidence="2 3">
    <name type="scientific">Saprolegnia parasitica (strain CBS 223.65)</name>
    <dbReference type="NCBI Taxonomy" id="695850"/>
    <lineage>
        <taxon>Eukaryota</taxon>
        <taxon>Sar</taxon>
        <taxon>Stramenopiles</taxon>
        <taxon>Oomycota</taxon>
        <taxon>Saprolegniomycetes</taxon>
        <taxon>Saprolegniales</taxon>
        <taxon>Saprolegniaceae</taxon>
        <taxon>Saprolegnia</taxon>
    </lineage>
</organism>
<reference evidence="2 3" key="1">
    <citation type="journal article" date="2013" name="PLoS Genet.">
        <title>Distinctive expansion of potential virulence genes in the genome of the oomycete fish pathogen Saprolegnia parasitica.</title>
        <authorList>
            <person name="Jiang R.H."/>
            <person name="de Bruijn I."/>
            <person name="Haas B.J."/>
            <person name="Belmonte R."/>
            <person name="Lobach L."/>
            <person name="Christie J."/>
            <person name="van den Ackerveken G."/>
            <person name="Bottin A."/>
            <person name="Bulone V."/>
            <person name="Diaz-Moreno S.M."/>
            <person name="Dumas B."/>
            <person name="Fan L."/>
            <person name="Gaulin E."/>
            <person name="Govers F."/>
            <person name="Grenville-Briggs L.J."/>
            <person name="Horner N.R."/>
            <person name="Levin J.Z."/>
            <person name="Mammella M."/>
            <person name="Meijer H.J."/>
            <person name="Morris P."/>
            <person name="Nusbaum C."/>
            <person name="Oome S."/>
            <person name="Phillips A.J."/>
            <person name="van Rooyen D."/>
            <person name="Rzeszutek E."/>
            <person name="Saraiva M."/>
            <person name="Secombes C.J."/>
            <person name="Seidl M.F."/>
            <person name="Snel B."/>
            <person name="Stassen J.H."/>
            <person name="Sykes S."/>
            <person name="Tripathy S."/>
            <person name="van den Berg H."/>
            <person name="Vega-Arreguin J.C."/>
            <person name="Wawra S."/>
            <person name="Young S.K."/>
            <person name="Zeng Q."/>
            <person name="Dieguez-Uribeondo J."/>
            <person name="Russ C."/>
            <person name="Tyler B.M."/>
            <person name="van West P."/>
        </authorList>
    </citation>
    <scope>NUCLEOTIDE SEQUENCE [LARGE SCALE GENOMIC DNA]</scope>
    <source>
        <strain evidence="2 3">CBS 223.65</strain>
    </source>
</reference>
<dbReference type="KEGG" id="spar:SPRG_12488"/>
<dbReference type="PANTHER" id="PTHR37067:SF3">
    <property type="entry name" value="PX DOMAIN-CONTAINING PROTEIN"/>
    <property type="match status" value="1"/>
</dbReference>
<protein>
    <recommendedName>
        <fullName evidence="1">HAT C-terminal dimerisation domain-containing protein</fullName>
    </recommendedName>
</protein>
<dbReference type="VEuPathDB" id="FungiDB:SPRG_12488"/>
<proteinExistence type="predicted"/>
<dbReference type="GO" id="GO:0046983">
    <property type="term" value="F:protein dimerization activity"/>
    <property type="evidence" value="ECO:0007669"/>
    <property type="project" value="InterPro"/>
</dbReference>
<gene>
    <name evidence="2" type="ORF">SPRG_12488</name>
</gene>
<dbReference type="PANTHER" id="PTHR37067">
    <property type="entry name" value="PX DOMAIN-CONTAINING PROTEIN"/>
    <property type="match status" value="1"/>
</dbReference>
<dbReference type="EMBL" id="KK583286">
    <property type="protein sequence ID" value="KDO21524.1"/>
    <property type="molecule type" value="Genomic_DNA"/>
</dbReference>
<evidence type="ECO:0000259" key="1">
    <source>
        <dbReference type="Pfam" id="PF05699"/>
    </source>
</evidence>
<feature type="domain" description="HAT C-terminal dimerisation" evidence="1">
    <location>
        <begin position="23"/>
        <end position="78"/>
    </location>
</feature>
<dbReference type="GeneID" id="24134443"/>
<evidence type="ECO:0000313" key="3">
    <source>
        <dbReference type="Proteomes" id="UP000030745"/>
    </source>
</evidence>
<dbReference type="Proteomes" id="UP000030745">
    <property type="component" value="Unassembled WGS sequence"/>
</dbReference>
<dbReference type="OMA" id="YAMEVPM"/>
<dbReference type="OrthoDB" id="77019at2759"/>
<dbReference type="AlphaFoldDB" id="A0A067BSL8"/>
<name>A0A067BSL8_SAPPC</name>
<dbReference type="RefSeq" id="XP_012207791.1">
    <property type="nucleotide sequence ID" value="XM_012352401.1"/>
</dbReference>
<dbReference type="InterPro" id="IPR008906">
    <property type="entry name" value="HATC_C_dom"/>
</dbReference>
<sequence>MQKAIASERAALEDAYQKNEADEPFEKVWKNYSTVYPNLSMFAAGLATLLPSTHSEEADFSILKNTRSDSRRSLSNYAMEVPMQSKQYKELEAAVTSMQRATHRIAQRNATVFSLIA</sequence>
<accession>A0A067BSL8</accession>
<dbReference type="Pfam" id="PF05699">
    <property type="entry name" value="Dimer_Tnp_hAT"/>
    <property type="match status" value="1"/>
</dbReference>